<accession>A0ACB9L5B0</accession>
<dbReference type="EMBL" id="CM042891">
    <property type="protein sequence ID" value="KAI4304832.1"/>
    <property type="molecule type" value="Genomic_DNA"/>
</dbReference>
<proteinExistence type="predicted"/>
<name>A0ACB9L5B0_9MYRT</name>
<sequence length="499" mass="55543">MEGKDNIVMFPFMAQGHINPFLSLALHLHSLHPHLTITFVNTPRNISTLQHSFPPSRRLLFRSLPFLSSQHPGLPPDVENTDSLPYPLVIRLLQASLSLRPSFARLLQELVHDSRGSGSVCVVADIFFGWTAPLARELGVFHAVFCGTSGYGLACYYSIWRSLPHRSTDAEEFLLEDFREASIIHVTQLPLTISEADGSDPWSLFQEHNLSAWSASNAILFNSVSEFDEVGFEYFRRKLGVKVWPVGPVFLPQGSSGSSGEERCLEWLDTKKERSVLYISFGTMNTISLSHMMELALALESSGKDFIWVVRPPMGFDITSEFRGDEWLPKGFEERVGKSGKGLLVRTWAPQVKILSHRALSVFLTHCGWNSVLEALSHGVPMLGWPMAAEQFFNTKLLEERMGVCIEFVRGKTCKIHHEELRAKIETVMGDTERGRGVRRRAEEAMEVLRDAIRVGKDGSKGSSLKGLEEFMSAATTKEGGLANGNGNGNKNNGSHQGS</sequence>
<organism evidence="1 2">
    <name type="scientific">Melastoma candidum</name>
    <dbReference type="NCBI Taxonomy" id="119954"/>
    <lineage>
        <taxon>Eukaryota</taxon>
        <taxon>Viridiplantae</taxon>
        <taxon>Streptophyta</taxon>
        <taxon>Embryophyta</taxon>
        <taxon>Tracheophyta</taxon>
        <taxon>Spermatophyta</taxon>
        <taxon>Magnoliopsida</taxon>
        <taxon>eudicotyledons</taxon>
        <taxon>Gunneridae</taxon>
        <taxon>Pentapetalae</taxon>
        <taxon>rosids</taxon>
        <taxon>malvids</taxon>
        <taxon>Myrtales</taxon>
        <taxon>Melastomataceae</taxon>
        <taxon>Melastomatoideae</taxon>
        <taxon>Melastomateae</taxon>
        <taxon>Melastoma</taxon>
    </lineage>
</organism>
<reference evidence="2" key="1">
    <citation type="journal article" date="2023" name="Front. Plant Sci.">
        <title>Chromosomal-level genome assembly of Melastoma candidum provides insights into trichome evolution.</title>
        <authorList>
            <person name="Zhong Y."/>
            <person name="Wu W."/>
            <person name="Sun C."/>
            <person name="Zou P."/>
            <person name="Liu Y."/>
            <person name="Dai S."/>
            <person name="Zhou R."/>
        </authorList>
    </citation>
    <scope>NUCLEOTIDE SEQUENCE [LARGE SCALE GENOMIC DNA]</scope>
</reference>
<protein>
    <submittedName>
        <fullName evidence="1">Uncharacterized protein</fullName>
    </submittedName>
</protein>
<evidence type="ECO:0000313" key="2">
    <source>
        <dbReference type="Proteomes" id="UP001057402"/>
    </source>
</evidence>
<dbReference type="Proteomes" id="UP001057402">
    <property type="component" value="Chromosome 12"/>
</dbReference>
<evidence type="ECO:0000313" key="1">
    <source>
        <dbReference type="EMBL" id="KAI4304832.1"/>
    </source>
</evidence>
<gene>
    <name evidence="1" type="ORF">MLD38_040297</name>
</gene>
<comment type="caution">
    <text evidence="1">The sequence shown here is derived from an EMBL/GenBank/DDBJ whole genome shotgun (WGS) entry which is preliminary data.</text>
</comment>
<keyword evidence="2" id="KW-1185">Reference proteome</keyword>